<protein>
    <recommendedName>
        <fullName evidence="3">Ricin B lectin domain-containing protein</fullName>
    </recommendedName>
</protein>
<gene>
    <name evidence="4" type="ORF">CC85DRAFT_299948</name>
</gene>
<keyword evidence="5" id="KW-1185">Reference proteome</keyword>
<accession>A0A0J0XVH1</accession>
<sequence>MLANTLAAFATLALVSAQSCPPPSSTTPPPPPPTGTVLHPNGDAGKCLDVQGANFANGTPVQIWDCNGTPAQAWTLQRGAGKVKLSANGTNFCLDAGTSELATVHADADPGNGVGMKIWSCVDVPQQNWFYTGDNRIALTGQGFCLDLPSGNKNNGNRVQIWQCGTGNNNQVWTTNVIRRRYYRG</sequence>
<dbReference type="InterPro" id="IPR000772">
    <property type="entry name" value="Ricin_B_lectin"/>
</dbReference>
<dbReference type="AlphaFoldDB" id="A0A0J0XVH1"/>
<dbReference type="SMART" id="SM00458">
    <property type="entry name" value="RICIN"/>
    <property type="match status" value="1"/>
</dbReference>
<feature type="domain" description="Ricin B lectin" evidence="3">
    <location>
        <begin position="34"/>
        <end position="176"/>
    </location>
</feature>
<dbReference type="Pfam" id="PF00652">
    <property type="entry name" value="Ricin_B_lectin"/>
    <property type="match status" value="1"/>
</dbReference>
<feature type="compositionally biased region" description="Pro residues" evidence="1">
    <location>
        <begin position="20"/>
        <end position="34"/>
    </location>
</feature>
<dbReference type="EMBL" id="KQ087183">
    <property type="protein sequence ID" value="KLT45080.1"/>
    <property type="molecule type" value="Genomic_DNA"/>
</dbReference>
<evidence type="ECO:0000256" key="1">
    <source>
        <dbReference type="SAM" id="MobiDB-lite"/>
    </source>
</evidence>
<name>A0A0J0XVH1_9TREE</name>
<dbReference type="OrthoDB" id="2593293at2759"/>
<evidence type="ECO:0000313" key="5">
    <source>
        <dbReference type="Proteomes" id="UP000053611"/>
    </source>
</evidence>
<dbReference type="Proteomes" id="UP000053611">
    <property type="component" value="Unassembled WGS sequence"/>
</dbReference>
<evidence type="ECO:0000256" key="2">
    <source>
        <dbReference type="SAM" id="SignalP"/>
    </source>
</evidence>
<reference evidence="4 5" key="1">
    <citation type="submission" date="2015-03" db="EMBL/GenBank/DDBJ databases">
        <title>Genomics and transcriptomics of the oil-accumulating basidiomycete yeast T. oleaginosus allow insights into substrate utilization and the diverse evolutionary trajectories of mating systems in fungi.</title>
        <authorList>
            <consortium name="DOE Joint Genome Institute"/>
            <person name="Kourist R."/>
            <person name="Kracht O."/>
            <person name="Bracharz F."/>
            <person name="Lipzen A."/>
            <person name="Nolan M."/>
            <person name="Ohm R."/>
            <person name="Grigoriev I."/>
            <person name="Sun S."/>
            <person name="Heitman J."/>
            <person name="Bruck T."/>
            <person name="Nowrousian M."/>
        </authorList>
    </citation>
    <scope>NUCLEOTIDE SEQUENCE [LARGE SCALE GENOMIC DNA]</scope>
    <source>
        <strain evidence="4 5">IBC0246</strain>
    </source>
</reference>
<dbReference type="Gene3D" id="2.80.10.50">
    <property type="match status" value="2"/>
</dbReference>
<feature type="signal peptide" evidence="2">
    <location>
        <begin position="1"/>
        <end position="17"/>
    </location>
</feature>
<evidence type="ECO:0000259" key="3">
    <source>
        <dbReference type="SMART" id="SM00458"/>
    </source>
</evidence>
<evidence type="ECO:0000313" key="4">
    <source>
        <dbReference type="EMBL" id="KLT45080.1"/>
    </source>
</evidence>
<organism evidence="4 5">
    <name type="scientific">Cutaneotrichosporon oleaginosum</name>
    <dbReference type="NCBI Taxonomy" id="879819"/>
    <lineage>
        <taxon>Eukaryota</taxon>
        <taxon>Fungi</taxon>
        <taxon>Dikarya</taxon>
        <taxon>Basidiomycota</taxon>
        <taxon>Agaricomycotina</taxon>
        <taxon>Tremellomycetes</taxon>
        <taxon>Trichosporonales</taxon>
        <taxon>Trichosporonaceae</taxon>
        <taxon>Cutaneotrichosporon</taxon>
    </lineage>
</organism>
<feature type="region of interest" description="Disordered" evidence="1">
    <location>
        <begin position="18"/>
        <end position="42"/>
    </location>
</feature>
<feature type="chain" id="PRO_5005245585" description="Ricin B lectin domain-containing protein" evidence="2">
    <location>
        <begin position="18"/>
        <end position="185"/>
    </location>
</feature>
<dbReference type="SUPFAM" id="SSF50370">
    <property type="entry name" value="Ricin B-like lectins"/>
    <property type="match status" value="1"/>
</dbReference>
<proteinExistence type="predicted"/>
<dbReference type="PROSITE" id="PS50231">
    <property type="entry name" value="RICIN_B_LECTIN"/>
    <property type="match status" value="1"/>
</dbReference>
<dbReference type="InterPro" id="IPR035992">
    <property type="entry name" value="Ricin_B-like_lectins"/>
</dbReference>
<dbReference type="CDD" id="cd00161">
    <property type="entry name" value="beta-trefoil_Ricin-like"/>
    <property type="match status" value="1"/>
</dbReference>
<keyword evidence="2" id="KW-0732">Signal</keyword>